<organism evidence="3 4">
    <name type="scientific">Longivirga aurantiaca</name>
    <dbReference type="NCBI Taxonomy" id="1837743"/>
    <lineage>
        <taxon>Bacteria</taxon>
        <taxon>Bacillati</taxon>
        <taxon>Actinomycetota</taxon>
        <taxon>Actinomycetes</taxon>
        <taxon>Sporichthyales</taxon>
        <taxon>Sporichthyaceae</taxon>
        <taxon>Longivirga</taxon>
    </lineage>
</organism>
<feature type="signal peptide" evidence="1">
    <location>
        <begin position="1"/>
        <end position="29"/>
    </location>
</feature>
<dbReference type="InterPro" id="IPR025965">
    <property type="entry name" value="FlgD/Vpr_Ig-like"/>
</dbReference>
<reference evidence="4" key="1">
    <citation type="journal article" date="2019" name="Int. J. Syst. Evol. Microbiol.">
        <title>The Global Catalogue of Microorganisms (GCM) 10K type strain sequencing project: providing services to taxonomists for standard genome sequencing and annotation.</title>
        <authorList>
            <consortium name="The Broad Institute Genomics Platform"/>
            <consortium name="The Broad Institute Genome Sequencing Center for Infectious Disease"/>
            <person name="Wu L."/>
            <person name="Ma J."/>
        </authorList>
    </citation>
    <scope>NUCLEOTIDE SEQUENCE [LARGE SCALE GENOMIC DNA]</scope>
    <source>
        <strain evidence="4">CGMCC 4.7317</strain>
    </source>
</reference>
<evidence type="ECO:0000313" key="4">
    <source>
        <dbReference type="Proteomes" id="UP001596138"/>
    </source>
</evidence>
<dbReference type="Gene3D" id="2.60.40.10">
    <property type="entry name" value="Immunoglobulins"/>
    <property type="match status" value="1"/>
</dbReference>
<accession>A0ABW1T0K2</accession>
<evidence type="ECO:0000313" key="3">
    <source>
        <dbReference type="EMBL" id="MFC6238051.1"/>
    </source>
</evidence>
<keyword evidence="4" id="KW-1185">Reference proteome</keyword>
<dbReference type="RefSeq" id="WP_386765911.1">
    <property type="nucleotide sequence ID" value="NZ_JBHSTI010000008.1"/>
</dbReference>
<dbReference type="Pfam" id="PF17957">
    <property type="entry name" value="Big_7"/>
    <property type="match status" value="1"/>
</dbReference>
<dbReference type="Gene3D" id="2.60.40.4070">
    <property type="match status" value="2"/>
</dbReference>
<feature type="domain" description="FlgD/Vpr Ig-like" evidence="2">
    <location>
        <begin position="235"/>
        <end position="301"/>
    </location>
</feature>
<gene>
    <name evidence="3" type="ORF">ACFQGU_09180</name>
</gene>
<comment type="caution">
    <text evidence="3">The sequence shown here is derived from an EMBL/GenBank/DDBJ whole genome shotgun (WGS) entry which is preliminary data.</text>
</comment>
<evidence type="ECO:0000259" key="2">
    <source>
        <dbReference type="Pfam" id="PF13860"/>
    </source>
</evidence>
<keyword evidence="1" id="KW-0732">Signal</keyword>
<dbReference type="InterPro" id="IPR013783">
    <property type="entry name" value="Ig-like_fold"/>
</dbReference>
<feature type="domain" description="FlgD/Vpr Ig-like" evidence="2">
    <location>
        <begin position="344"/>
        <end position="404"/>
    </location>
</feature>
<proteinExistence type="predicted"/>
<dbReference type="Proteomes" id="UP001596138">
    <property type="component" value="Unassembled WGS sequence"/>
</dbReference>
<sequence>MKRVRALVLSLTTAALLATGVVFPGAVWADAPSTVPTITSPAQDAVVSGVVTISITSTAPRVQLQIGGETMGVFTPAGSTVTYSWSSWGWENASWPIKATDCSSMDECAWDGDTVDVTLSNTLPVITTPSSGSVLPGTTGFSFSATAPSPAVAFLVDFVAVAYDDAAPFTTTIDPTTLSEGDHTLVVRECSSALDRCGGAESAYVNITTANLHPTITAQSPNPFSPNGNGVKKTSTTTFTLSEAEAITWTALNATQDVVRGPVQLGTLNPGTHVYTWDGKDAGGVAVPNGTYTIRIAGTSGGFSGSDTTTVVVDSTLPTLTSVVGAGLTFYPYPDSYKDSFTPTVVLSENATLTLTVRSSTNALVRKIAATRWAGKVGIAWNGRNTAGALVPAGVYRWTLTAVDKAGNVRATPSHTVTVSLKKLVTKTVNVQLTASKRIATNRSATCAAVRTSTYGVTGAWFYNNCDIRKTGPQWVEGSFSAVLPSAVSYSKLTLQVYGHTHGHNGYMPVARGYGWIDRVGGASWVSNALDIRATTGRWISMVSSPGAGFVSSTRRVTFGFGVGNQWYPAPNEVDVRYVRLVVVAKVLV</sequence>
<protein>
    <submittedName>
        <fullName evidence="3">FlgD immunoglobulin-like domain containing protein</fullName>
    </submittedName>
</protein>
<feature type="chain" id="PRO_5046557517" evidence="1">
    <location>
        <begin position="30"/>
        <end position="589"/>
    </location>
</feature>
<name>A0ABW1T0K2_9ACTN</name>
<dbReference type="Pfam" id="PF13860">
    <property type="entry name" value="FlgD_ig"/>
    <property type="match status" value="2"/>
</dbReference>
<dbReference type="EMBL" id="JBHSTI010000008">
    <property type="protein sequence ID" value="MFC6238051.1"/>
    <property type="molecule type" value="Genomic_DNA"/>
</dbReference>
<evidence type="ECO:0000256" key="1">
    <source>
        <dbReference type="SAM" id="SignalP"/>
    </source>
</evidence>